<organism evidence="2 3">
    <name type="scientific">Muraenolepis orangiensis</name>
    <name type="common">Patagonian moray cod</name>
    <dbReference type="NCBI Taxonomy" id="630683"/>
    <lineage>
        <taxon>Eukaryota</taxon>
        <taxon>Metazoa</taxon>
        <taxon>Chordata</taxon>
        <taxon>Craniata</taxon>
        <taxon>Vertebrata</taxon>
        <taxon>Euteleostomi</taxon>
        <taxon>Actinopterygii</taxon>
        <taxon>Neopterygii</taxon>
        <taxon>Teleostei</taxon>
        <taxon>Neoteleostei</taxon>
        <taxon>Acanthomorphata</taxon>
        <taxon>Zeiogadaria</taxon>
        <taxon>Gadariae</taxon>
        <taxon>Gadiformes</taxon>
        <taxon>Muraenolepidoidei</taxon>
        <taxon>Muraenolepididae</taxon>
        <taxon>Muraenolepis</taxon>
    </lineage>
</organism>
<feature type="compositionally biased region" description="Gly residues" evidence="1">
    <location>
        <begin position="49"/>
        <end position="97"/>
    </location>
</feature>
<dbReference type="AlphaFoldDB" id="A0A9Q0DWA0"/>
<keyword evidence="3" id="KW-1185">Reference proteome</keyword>
<name>A0A9Q0DWA0_9TELE</name>
<evidence type="ECO:0000313" key="3">
    <source>
        <dbReference type="Proteomes" id="UP001148018"/>
    </source>
</evidence>
<evidence type="ECO:0000256" key="1">
    <source>
        <dbReference type="SAM" id="MobiDB-lite"/>
    </source>
</evidence>
<evidence type="ECO:0000313" key="2">
    <source>
        <dbReference type="EMBL" id="KAJ3593747.1"/>
    </source>
</evidence>
<proteinExistence type="predicted"/>
<reference evidence="2" key="1">
    <citation type="submission" date="2022-07" db="EMBL/GenBank/DDBJ databases">
        <title>Chromosome-level genome of Muraenolepis orangiensis.</title>
        <authorList>
            <person name="Kim J."/>
        </authorList>
    </citation>
    <scope>NUCLEOTIDE SEQUENCE</scope>
    <source>
        <strain evidence="2">KU_S4_2022</strain>
        <tissue evidence="2">Muscle</tissue>
    </source>
</reference>
<protein>
    <submittedName>
        <fullName evidence="2">Uncharacterized protein</fullName>
    </submittedName>
</protein>
<accession>A0A9Q0DWA0</accession>
<feature type="region of interest" description="Disordered" evidence="1">
    <location>
        <begin position="26"/>
        <end position="102"/>
    </location>
</feature>
<sequence>MTAAFPGKVARFLRAALSASFAVTRGQPVGLTDASLPVRAQPPSSPPGGAEGGGAERGGAEGGGAERGGAEGGGAELGGAEGGGAERGGAEGGGAELGGDVQMVSIKDTMVVEFWSSNRMIT</sequence>
<dbReference type="Proteomes" id="UP001148018">
    <property type="component" value="Unassembled WGS sequence"/>
</dbReference>
<dbReference type="EMBL" id="JANIIK010000112">
    <property type="protein sequence ID" value="KAJ3593747.1"/>
    <property type="molecule type" value="Genomic_DNA"/>
</dbReference>
<gene>
    <name evidence="2" type="ORF">NHX12_006081</name>
</gene>
<comment type="caution">
    <text evidence="2">The sequence shown here is derived from an EMBL/GenBank/DDBJ whole genome shotgun (WGS) entry which is preliminary data.</text>
</comment>